<dbReference type="RefSeq" id="WP_011937897.1">
    <property type="nucleotide sequence ID" value="NC_009483.1"/>
</dbReference>
<dbReference type="InterPro" id="IPR022764">
    <property type="entry name" value="Peptidase_S54_rhomboid_dom"/>
</dbReference>
<sequence length="319" mass="34682">MDPERDNIEACEEEWLAIPPELGVWKDSGTLSERQVRLWTLVLDARGVPFRTERSATGWQLLVPVGYLNAARDELRLFEKENRNWPPPLPPARTLTENTLATMSVLILLATFHNLTLLDISLPGHHPINWIALGNAHAAKILAGQWWRPITALTLHSNWQHLLGNLAIGGVFIIILCRELGSGLAWSMLLGAGILGNLANACLQLPDHSSIGASTLVFGAVGILAALNMVHYRHHLQKRRLLPVAAAMALLALLGTEGEHTDLGAHLFGFVFGIGLGLVTEYLAGKYGRPGRRINALLALAGAVVVIAAWWGALGHFAL</sequence>
<dbReference type="InterPro" id="IPR035952">
    <property type="entry name" value="Rhomboid-like_sf"/>
</dbReference>
<feature type="transmembrane region" description="Helical" evidence="5">
    <location>
        <begin position="263"/>
        <end position="284"/>
    </location>
</feature>
<keyword evidence="2 5" id="KW-0812">Transmembrane</keyword>
<dbReference type="GO" id="GO:0016020">
    <property type="term" value="C:membrane"/>
    <property type="evidence" value="ECO:0007669"/>
    <property type="project" value="UniProtKB-SubCell"/>
</dbReference>
<feature type="transmembrane region" description="Helical" evidence="5">
    <location>
        <begin position="184"/>
        <end position="205"/>
    </location>
</feature>
<organism evidence="7 8">
    <name type="scientific">Geotalea uraniireducens (strain Rf4)</name>
    <name type="common">Geobacter uraniireducens</name>
    <dbReference type="NCBI Taxonomy" id="351605"/>
    <lineage>
        <taxon>Bacteria</taxon>
        <taxon>Pseudomonadati</taxon>
        <taxon>Thermodesulfobacteriota</taxon>
        <taxon>Desulfuromonadia</taxon>
        <taxon>Geobacterales</taxon>
        <taxon>Geobacteraceae</taxon>
        <taxon>Geotalea</taxon>
    </lineage>
</organism>
<keyword evidence="4 5" id="KW-0472">Membrane</keyword>
<comment type="subcellular location">
    <subcellularLocation>
        <location evidence="1">Membrane</location>
        <topology evidence="1">Multi-pass membrane protein</topology>
    </subcellularLocation>
</comment>
<dbReference type="SUPFAM" id="SSF144091">
    <property type="entry name" value="Rhomboid-like"/>
    <property type="match status" value="1"/>
</dbReference>
<accession>A5GB76</accession>
<dbReference type="Proteomes" id="UP000006695">
    <property type="component" value="Chromosome"/>
</dbReference>
<proteinExistence type="predicted"/>
<evidence type="ECO:0000313" key="8">
    <source>
        <dbReference type="Proteomes" id="UP000006695"/>
    </source>
</evidence>
<evidence type="ECO:0000256" key="5">
    <source>
        <dbReference type="SAM" id="Phobius"/>
    </source>
</evidence>
<dbReference type="OrthoDB" id="9813074at2"/>
<dbReference type="EMBL" id="CP000698">
    <property type="protein sequence ID" value="ABQ25173.1"/>
    <property type="molecule type" value="Genomic_DNA"/>
</dbReference>
<dbReference type="PANTHER" id="PTHR43066:SF5">
    <property type="entry name" value="RHOMBOID-LIKE PROTEIN 11, CHLOROPLASTIC-RELATED"/>
    <property type="match status" value="1"/>
</dbReference>
<name>A5GB76_GEOUR</name>
<feature type="transmembrane region" description="Helical" evidence="5">
    <location>
        <begin position="296"/>
        <end position="318"/>
    </location>
</feature>
<dbReference type="PANTHER" id="PTHR43066">
    <property type="entry name" value="RHOMBOID-RELATED PROTEIN"/>
    <property type="match status" value="1"/>
</dbReference>
<keyword evidence="8" id="KW-1185">Reference proteome</keyword>
<keyword evidence="3 5" id="KW-1133">Transmembrane helix</keyword>
<feature type="transmembrane region" description="Helical" evidence="5">
    <location>
        <begin position="211"/>
        <end position="229"/>
    </location>
</feature>
<evidence type="ECO:0000259" key="6">
    <source>
        <dbReference type="Pfam" id="PF01694"/>
    </source>
</evidence>
<evidence type="ECO:0000256" key="3">
    <source>
        <dbReference type="ARBA" id="ARBA00022989"/>
    </source>
</evidence>
<gene>
    <name evidence="7" type="ordered locus">Gura_0967</name>
</gene>
<dbReference type="Pfam" id="PF01694">
    <property type="entry name" value="Rhomboid"/>
    <property type="match status" value="1"/>
</dbReference>
<dbReference type="STRING" id="351605.Gura_0967"/>
<dbReference type="HOGENOM" id="CLU_061963_0_0_7"/>
<feature type="transmembrane region" description="Helical" evidence="5">
    <location>
        <begin position="241"/>
        <end position="257"/>
    </location>
</feature>
<feature type="transmembrane region" description="Helical" evidence="5">
    <location>
        <begin position="159"/>
        <end position="177"/>
    </location>
</feature>
<reference evidence="7 8" key="1">
    <citation type="submission" date="2007-05" db="EMBL/GenBank/DDBJ databases">
        <title>Complete sequence of Geobacter uraniireducens Rf4.</title>
        <authorList>
            <consortium name="US DOE Joint Genome Institute"/>
            <person name="Copeland A."/>
            <person name="Lucas S."/>
            <person name="Lapidus A."/>
            <person name="Barry K."/>
            <person name="Detter J.C."/>
            <person name="Glavina del Rio T."/>
            <person name="Hammon N."/>
            <person name="Israni S."/>
            <person name="Dalin E."/>
            <person name="Tice H."/>
            <person name="Pitluck S."/>
            <person name="Chertkov O."/>
            <person name="Brettin T."/>
            <person name="Bruce D."/>
            <person name="Han C."/>
            <person name="Schmutz J."/>
            <person name="Larimer F."/>
            <person name="Land M."/>
            <person name="Hauser L."/>
            <person name="Kyrpides N."/>
            <person name="Mikhailova N."/>
            <person name="Shelobolina E."/>
            <person name="Aklujkar M."/>
            <person name="Lovley D."/>
            <person name="Richardson P."/>
        </authorList>
    </citation>
    <scope>NUCLEOTIDE SEQUENCE [LARGE SCALE GENOMIC DNA]</scope>
    <source>
        <strain evidence="7 8">Rf4</strain>
    </source>
</reference>
<evidence type="ECO:0000256" key="2">
    <source>
        <dbReference type="ARBA" id="ARBA00022692"/>
    </source>
</evidence>
<dbReference type="GO" id="GO:0004252">
    <property type="term" value="F:serine-type endopeptidase activity"/>
    <property type="evidence" value="ECO:0007669"/>
    <property type="project" value="InterPro"/>
</dbReference>
<protein>
    <submittedName>
        <fullName evidence="7">Rhomboid family protein</fullName>
    </submittedName>
</protein>
<dbReference type="KEGG" id="gur:Gura_0967"/>
<dbReference type="Gene3D" id="1.20.1540.10">
    <property type="entry name" value="Rhomboid-like"/>
    <property type="match status" value="1"/>
</dbReference>
<feature type="domain" description="Peptidase S54 rhomboid" evidence="6">
    <location>
        <begin position="144"/>
        <end position="279"/>
    </location>
</feature>
<evidence type="ECO:0000313" key="7">
    <source>
        <dbReference type="EMBL" id="ABQ25173.1"/>
    </source>
</evidence>
<dbReference type="AlphaFoldDB" id="A5GB76"/>
<evidence type="ECO:0000256" key="4">
    <source>
        <dbReference type="ARBA" id="ARBA00023136"/>
    </source>
</evidence>
<evidence type="ECO:0000256" key="1">
    <source>
        <dbReference type="ARBA" id="ARBA00004141"/>
    </source>
</evidence>